<evidence type="ECO:0000313" key="6">
    <source>
        <dbReference type="Proteomes" id="UP000678276"/>
    </source>
</evidence>
<accession>A0ABS4BM43</accession>
<reference evidence="5 6" key="1">
    <citation type="submission" date="2021-04" db="EMBL/GenBank/DDBJ databases">
        <title>Whole genome sequence of Jiella sp. KSK16Y-1.</title>
        <authorList>
            <person name="Tuo L."/>
        </authorList>
    </citation>
    <scope>NUCLEOTIDE SEQUENCE [LARGE SCALE GENOMIC DNA]</scope>
    <source>
        <strain evidence="5 6">KSK16Y-1</strain>
    </source>
</reference>
<keyword evidence="2" id="KW-0238">DNA-binding</keyword>
<dbReference type="EMBL" id="JAGJCF010000015">
    <property type="protein sequence ID" value="MBP0617254.1"/>
    <property type="molecule type" value="Genomic_DNA"/>
</dbReference>
<dbReference type="Gene3D" id="1.10.10.10">
    <property type="entry name" value="Winged helix-like DNA-binding domain superfamily/Winged helix DNA-binding domain"/>
    <property type="match status" value="1"/>
</dbReference>
<dbReference type="Pfam" id="PF03472">
    <property type="entry name" value="Autoind_bind"/>
    <property type="match status" value="1"/>
</dbReference>
<comment type="caution">
    <text evidence="5">The sequence shown here is derived from an EMBL/GenBank/DDBJ whole genome shotgun (WGS) entry which is preliminary data.</text>
</comment>
<gene>
    <name evidence="5" type="ORF">J6595_16835</name>
</gene>
<sequence length="226" mass="24658">MASPWSEDDLVLAIDEVAEQYGFNHAASLSLPSTDDVGLATRVIHSNWSPAFARGYEAHGLHKSKIVVGTLRTDPMPFVWDAETLYGTDEPDPSPAARFLLQEGYLAGVLLPVHAMTSFNGALSFAGRTPNLSDQAVAELHRFAFTYFCMLAGVRFEENQKNNPLSGRERDCLKLAMLGKTSSEIGIILSLSEYTVSQYLTAAQRKMNAANRTHAVAMAAQLGYLS</sequence>
<proteinExistence type="predicted"/>
<evidence type="ECO:0000259" key="4">
    <source>
        <dbReference type="PROSITE" id="PS50043"/>
    </source>
</evidence>
<dbReference type="PANTHER" id="PTHR44688:SF16">
    <property type="entry name" value="DNA-BINDING TRANSCRIPTIONAL ACTIVATOR DEVR_DOSR"/>
    <property type="match status" value="1"/>
</dbReference>
<feature type="domain" description="HTH luxR-type" evidence="4">
    <location>
        <begin position="158"/>
        <end position="223"/>
    </location>
</feature>
<dbReference type="PROSITE" id="PS00622">
    <property type="entry name" value="HTH_LUXR_1"/>
    <property type="match status" value="1"/>
</dbReference>
<organism evidence="5 6">
    <name type="scientific">Jiella mangrovi</name>
    <dbReference type="NCBI Taxonomy" id="2821407"/>
    <lineage>
        <taxon>Bacteria</taxon>
        <taxon>Pseudomonadati</taxon>
        <taxon>Pseudomonadota</taxon>
        <taxon>Alphaproteobacteria</taxon>
        <taxon>Hyphomicrobiales</taxon>
        <taxon>Aurantimonadaceae</taxon>
        <taxon>Jiella</taxon>
    </lineage>
</organism>
<evidence type="ECO:0000256" key="3">
    <source>
        <dbReference type="ARBA" id="ARBA00023163"/>
    </source>
</evidence>
<dbReference type="InterPro" id="IPR036693">
    <property type="entry name" value="TF_LuxR_autoind-bd_dom_sf"/>
</dbReference>
<dbReference type="Pfam" id="PF00196">
    <property type="entry name" value="GerE"/>
    <property type="match status" value="1"/>
</dbReference>
<keyword evidence="3" id="KW-0804">Transcription</keyword>
<dbReference type="InterPro" id="IPR000792">
    <property type="entry name" value="Tscrpt_reg_LuxR_C"/>
</dbReference>
<dbReference type="PRINTS" id="PR00038">
    <property type="entry name" value="HTHLUXR"/>
</dbReference>
<keyword evidence="6" id="KW-1185">Reference proteome</keyword>
<dbReference type="CDD" id="cd06170">
    <property type="entry name" value="LuxR_C_like"/>
    <property type="match status" value="1"/>
</dbReference>
<name>A0ABS4BM43_9HYPH</name>
<dbReference type="SUPFAM" id="SSF75516">
    <property type="entry name" value="Pheromone-binding domain of LuxR-like quorum-sensing transcription factors"/>
    <property type="match status" value="1"/>
</dbReference>
<dbReference type="Proteomes" id="UP000678276">
    <property type="component" value="Unassembled WGS sequence"/>
</dbReference>
<evidence type="ECO:0000256" key="2">
    <source>
        <dbReference type="ARBA" id="ARBA00023125"/>
    </source>
</evidence>
<dbReference type="InterPro" id="IPR005143">
    <property type="entry name" value="TF_LuxR_autoind-bd_dom"/>
</dbReference>
<dbReference type="InterPro" id="IPR036388">
    <property type="entry name" value="WH-like_DNA-bd_sf"/>
</dbReference>
<dbReference type="SMART" id="SM00421">
    <property type="entry name" value="HTH_LUXR"/>
    <property type="match status" value="1"/>
</dbReference>
<dbReference type="InterPro" id="IPR016032">
    <property type="entry name" value="Sig_transdc_resp-reg_C-effctor"/>
</dbReference>
<evidence type="ECO:0000256" key="1">
    <source>
        <dbReference type="ARBA" id="ARBA00023015"/>
    </source>
</evidence>
<evidence type="ECO:0000313" key="5">
    <source>
        <dbReference type="EMBL" id="MBP0617254.1"/>
    </source>
</evidence>
<protein>
    <submittedName>
        <fullName evidence="5">Autoinducer binding domain-containing protein</fullName>
    </submittedName>
</protein>
<dbReference type="PROSITE" id="PS50043">
    <property type="entry name" value="HTH_LUXR_2"/>
    <property type="match status" value="1"/>
</dbReference>
<dbReference type="SUPFAM" id="SSF46894">
    <property type="entry name" value="C-terminal effector domain of the bipartite response regulators"/>
    <property type="match status" value="1"/>
</dbReference>
<keyword evidence="1" id="KW-0805">Transcription regulation</keyword>
<dbReference type="Gene3D" id="3.30.450.80">
    <property type="entry name" value="Transcription factor LuxR-like, autoinducer-binding domain"/>
    <property type="match status" value="1"/>
</dbReference>
<dbReference type="PANTHER" id="PTHR44688">
    <property type="entry name" value="DNA-BINDING TRANSCRIPTIONAL ACTIVATOR DEVR_DOSR"/>
    <property type="match status" value="1"/>
</dbReference>